<proteinExistence type="predicted"/>
<dbReference type="PROSITE" id="PS51443">
    <property type="entry name" value="PCS"/>
    <property type="match status" value="1"/>
</dbReference>
<keyword evidence="3" id="KW-0808">Transferase</keyword>
<feature type="transmembrane region" description="Helical" evidence="5">
    <location>
        <begin position="28"/>
        <end position="52"/>
    </location>
</feature>
<comment type="caution">
    <text evidence="7">The sequence shown here is derived from an EMBL/GenBank/DDBJ whole genome shotgun (WGS) entry which is preliminary data.</text>
</comment>
<organism evidence="7 8">
    <name type="scientific">Amazonocrinis nigriterrae CENA67</name>
    <dbReference type="NCBI Taxonomy" id="2794033"/>
    <lineage>
        <taxon>Bacteria</taxon>
        <taxon>Bacillati</taxon>
        <taxon>Cyanobacteriota</taxon>
        <taxon>Cyanophyceae</taxon>
        <taxon>Nostocales</taxon>
        <taxon>Nostocaceae</taxon>
        <taxon>Amazonocrinis</taxon>
        <taxon>Amazonocrinis nigriterrae</taxon>
    </lineage>
</organism>
<evidence type="ECO:0000256" key="4">
    <source>
        <dbReference type="ARBA" id="ARBA00022723"/>
    </source>
</evidence>
<dbReference type="GO" id="GO:0046938">
    <property type="term" value="P:phytochelatin biosynthetic process"/>
    <property type="evidence" value="ECO:0007669"/>
    <property type="project" value="InterPro"/>
</dbReference>
<protein>
    <recommendedName>
        <fullName evidence="1">glutathione gamma-glutamylcysteinyltransferase</fullName>
        <ecNumber evidence="1">2.3.2.15</ecNumber>
    </recommendedName>
</protein>
<dbReference type="RefSeq" id="WP_198124554.1">
    <property type="nucleotide sequence ID" value="NZ_JAECZC010000014.1"/>
</dbReference>
<dbReference type="InterPro" id="IPR007719">
    <property type="entry name" value="PCS_N"/>
</dbReference>
<reference evidence="7 8" key="1">
    <citation type="journal article" date="2021" name="Int. J. Syst. Evol. Microbiol.">
        <title>Amazonocrinis nigriterrae gen. nov., sp. nov., Atlanticothrix silvestris gen. nov., sp. nov. and Dendronalium phyllosphericum gen. nov., sp. nov., nostocacean cyanobacteria from Brazilian environments.</title>
        <authorList>
            <person name="Alvarenga D.O."/>
            <person name="Andreote A.P.D."/>
            <person name="Branco L.H.Z."/>
            <person name="Delbaje E."/>
            <person name="Cruz R.B."/>
            <person name="Varani A.M."/>
            <person name="Fiore M.F."/>
        </authorList>
    </citation>
    <scope>NUCLEOTIDE SEQUENCE [LARGE SCALE GENOMIC DNA]</scope>
    <source>
        <strain evidence="7 8">CENA67</strain>
    </source>
</reference>
<feature type="domain" description="Peptidase C83" evidence="6">
    <location>
        <begin position="50"/>
        <end position="265"/>
    </location>
</feature>
<evidence type="ECO:0000313" key="7">
    <source>
        <dbReference type="EMBL" id="MBH8562650.1"/>
    </source>
</evidence>
<dbReference type="AlphaFoldDB" id="A0A8J7HRD5"/>
<dbReference type="Proteomes" id="UP000632766">
    <property type="component" value="Unassembled WGS sequence"/>
</dbReference>
<keyword evidence="5" id="KW-0812">Transmembrane</keyword>
<accession>A0A8J7HRD5</accession>
<dbReference type="EMBL" id="JAECZC010000014">
    <property type="protein sequence ID" value="MBH8562650.1"/>
    <property type="molecule type" value="Genomic_DNA"/>
</dbReference>
<dbReference type="InterPro" id="IPR040409">
    <property type="entry name" value="PCS-like"/>
</dbReference>
<gene>
    <name evidence="7" type="ORF">I8748_10750</name>
</gene>
<sequence length="265" mass="29315">MGDNRSFQQQATKVKHPVNGVKGRVRQIAAVIASISGLLGVSGVAAVGYYAFVPPPIKQLPLPQNLISLESPLGKKILNSSNIKQDYTPLITYLETQKRFAYCGVASGVTVLNALGKGESRYKRLDQESFFDDPAQSVRSPYLVTFFGMTLDELAALVQSHNRKVEVHHTSSSTLEEFRHQAKANLKNNQDFIIVNYDRSQIGQNGGGHISPIAAYSEKMDKFLILDVSTYKYPPVWVSASTLWNAMNTFDAASKQTRGYLIVKK</sequence>
<dbReference type="GO" id="GO:0046872">
    <property type="term" value="F:metal ion binding"/>
    <property type="evidence" value="ECO:0007669"/>
    <property type="project" value="UniProtKB-KW"/>
</dbReference>
<dbReference type="Pfam" id="PF05023">
    <property type="entry name" value="Phytochelatin"/>
    <property type="match status" value="1"/>
</dbReference>
<dbReference type="GO" id="GO:0010038">
    <property type="term" value="P:response to metal ion"/>
    <property type="evidence" value="ECO:0007669"/>
    <property type="project" value="InterPro"/>
</dbReference>
<evidence type="ECO:0000256" key="3">
    <source>
        <dbReference type="ARBA" id="ARBA00022679"/>
    </source>
</evidence>
<evidence type="ECO:0000256" key="5">
    <source>
        <dbReference type="SAM" id="Phobius"/>
    </source>
</evidence>
<dbReference type="PANTHER" id="PTHR33447">
    <property type="entry name" value="GLUTATHIONE GAMMA-GLUTAMYLCYSTEINYLTRANSFERASE"/>
    <property type="match status" value="1"/>
</dbReference>
<dbReference type="InterPro" id="IPR038765">
    <property type="entry name" value="Papain-like_cys_pep_sf"/>
</dbReference>
<keyword evidence="8" id="KW-1185">Reference proteome</keyword>
<evidence type="ECO:0000313" key="8">
    <source>
        <dbReference type="Proteomes" id="UP000632766"/>
    </source>
</evidence>
<dbReference type="Gene3D" id="3.90.70.30">
    <property type="entry name" value="Phytochelatin synthase, N-terminal domain"/>
    <property type="match status" value="1"/>
</dbReference>
<keyword evidence="5" id="KW-1133">Transmembrane helix</keyword>
<keyword evidence="2" id="KW-0104">Cadmium</keyword>
<keyword evidence="4" id="KW-0479">Metal-binding</keyword>
<dbReference type="GO" id="GO:0016756">
    <property type="term" value="F:glutathione gamma-glutamylcysteinyltransferase activity"/>
    <property type="evidence" value="ECO:0007669"/>
    <property type="project" value="UniProtKB-EC"/>
</dbReference>
<evidence type="ECO:0000259" key="6">
    <source>
        <dbReference type="PROSITE" id="PS51443"/>
    </source>
</evidence>
<evidence type="ECO:0000256" key="2">
    <source>
        <dbReference type="ARBA" id="ARBA00022539"/>
    </source>
</evidence>
<keyword evidence="5" id="KW-0472">Membrane</keyword>
<dbReference type="SUPFAM" id="SSF54001">
    <property type="entry name" value="Cysteine proteinases"/>
    <property type="match status" value="1"/>
</dbReference>
<dbReference type="PANTHER" id="PTHR33447:SF20">
    <property type="entry name" value="GLUTATHIONE GAMMA-GLUTAMYLCYSTEINYLTRANSFERASE"/>
    <property type="match status" value="1"/>
</dbReference>
<dbReference type="InterPro" id="IPR038156">
    <property type="entry name" value="PCS_N_sf"/>
</dbReference>
<name>A0A8J7HRD5_9NOST</name>
<dbReference type="EC" id="2.3.2.15" evidence="1"/>
<evidence type="ECO:0000256" key="1">
    <source>
        <dbReference type="ARBA" id="ARBA00012468"/>
    </source>
</evidence>